<reference evidence="1 2" key="1">
    <citation type="journal article" date="2015" name="Nature">
        <title>rRNA introns, odd ribosomes, and small enigmatic genomes across a large radiation of phyla.</title>
        <authorList>
            <person name="Brown C.T."/>
            <person name="Hug L.A."/>
            <person name="Thomas B.C."/>
            <person name="Sharon I."/>
            <person name="Castelle C.J."/>
            <person name="Singh A."/>
            <person name="Wilkins M.J."/>
            <person name="Williams K.H."/>
            <person name="Banfield J.F."/>
        </authorList>
    </citation>
    <scope>NUCLEOTIDE SEQUENCE [LARGE SCALE GENOMIC DNA]</scope>
</reference>
<sequence length="77" mass="9182">MIMSKEEADAWHEILKAQVFLHKHFKHHKSAYASDIANALQIPYERARAITDFLVKYKFLSTVKKTVRKKLRKRTLR</sequence>
<evidence type="ECO:0000313" key="2">
    <source>
        <dbReference type="Proteomes" id="UP000033881"/>
    </source>
</evidence>
<dbReference type="AlphaFoldDB" id="A0A0G0QIW8"/>
<dbReference type="Proteomes" id="UP000033881">
    <property type="component" value="Unassembled WGS sequence"/>
</dbReference>
<dbReference type="STRING" id="1618574.UT24_C0003G0029"/>
<dbReference type="EMBL" id="LBWB01000003">
    <property type="protein sequence ID" value="KKR01622.1"/>
    <property type="molecule type" value="Genomic_DNA"/>
</dbReference>
<name>A0A0G0QIW8_9BACT</name>
<proteinExistence type="predicted"/>
<protein>
    <submittedName>
        <fullName evidence="1">Uncharacterized protein</fullName>
    </submittedName>
</protein>
<comment type="caution">
    <text evidence="1">The sequence shown here is derived from an EMBL/GenBank/DDBJ whole genome shotgun (WGS) entry which is preliminary data.</text>
</comment>
<gene>
    <name evidence="1" type="ORF">UT24_C0003G0029</name>
</gene>
<accession>A0A0G0QIW8</accession>
<evidence type="ECO:0000313" key="1">
    <source>
        <dbReference type="EMBL" id="KKR01622.1"/>
    </source>
</evidence>
<organism evidence="1 2">
    <name type="scientific">Candidatus Woesebacteria bacterium GW2011_GWB1_39_12</name>
    <dbReference type="NCBI Taxonomy" id="1618574"/>
    <lineage>
        <taxon>Bacteria</taxon>
        <taxon>Candidatus Woeseibacteriota</taxon>
    </lineage>
</organism>